<dbReference type="Gene3D" id="3.90.1720.10">
    <property type="entry name" value="endopeptidase domain like (from Nostoc punctiforme)"/>
    <property type="match status" value="1"/>
</dbReference>
<dbReference type="Pfam" id="PF24568">
    <property type="entry name" value="CC_PcsB"/>
    <property type="match status" value="1"/>
</dbReference>
<feature type="domain" description="NlpC/P60" evidence="9">
    <location>
        <begin position="292"/>
        <end position="410"/>
    </location>
</feature>
<keyword evidence="11" id="KW-1185">Reference proteome</keyword>
<dbReference type="PANTHER" id="PTHR47053">
    <property type="entry name" value="MUREIN DD-ENDOPEPTIDASE MEPH-RELATED"/>
    <property type="match status" value="1"/>
</dbReference>
<evidence type="ECO:0000256" key="5">
    <source>
        <dbReference type="ARBA" id="ARBA00022807"/>
    </source>
</evidence>
<evidence type="ECO:0000313" key="10">
    <source>
        <dbReference type="EMBL" id="MCY9549181.1"/>
    </source>
</evidence>
<feature type="signal peptide" evidence="8">
    <location>
        <begin position="1"/>
        <end position="39"/>
    </location>
</feature>
<accession>A0ABT4EY31</accession>
<comment type="similarity">
    <text evidence="1">Belongs to the peptidase C40 family.</text>
</comment>
<evidence type="ECO:0000256" key="4">
    <source>
        <dbReference type="ARBA" id="ARBA00022801"/>
    </source>
</evidence>
<feature type="region of interest" description="Disordered" evidence="7">
    <location>
        <begin position="208"/>
        <end position="296"/>
    </location>
</feature>
<feature type="compositionally biased region" description="Basic and acidic residues" evidence="7">
    <location>
        <begin position="213"/>
        <end position="232"/>
    </location>
</feature>
<evidence type="ECO:0000256" key="6">
    <source>
        <dbReference type="SAM" id="Coils"/>
    </source>
</evidence>
<evidence type="ECO:0000256" key="8">
    <source>
        <dbReference type="SAM" id="SignalP"/>
    </source>
</evidence>
<keyword evidence="4" id="KW-0378">Hydrolase</keyword>
<sequence>MKGKNNVGKRNKWRKSMVLALTLAGGLLFNTVQPTVVHAEETSQQMIDKKAKVDKEVKKLHEELAKLQKEIDEKVKVFNKVQADIKEVDANIVDTKKRIEQRSTILSDRMAAYQAQDNTVGTYLNAVLEARSLADLMDRVVAVKTLMDADQELVDQQEADKANLEKQKTTLDEKQKELQKQFQELQQKESEMEVKKAENEAKSLALKAQIATKQDEERLEAERKAAEEEAARLRALQATTPVVQATNSNDNNNNSNDNNNNSNDNNSNANSSSKANDVKSPQNVVVGSGSGTASSGDAISTAKQFLGRSYVWGGSNPSTGFDCSGLVQWSYKQAGVSLPRTASQQYLATQRISASEARVGDLVFFSYGSGVAHVGIYLGNNTMIDAQNKGVVIESLDWWNQYLVGFGRIQ</sequence>
<evidence type="ECO:0000313" key="11">
    <source>
        <dbReference type="Proteomes" id="UP001527052"/>
    </source>
</evidence>
<dbReference type="InterPro" id="IPR038765">
    <property type="entry name" value="Papain-like_cys_pep_sf"/>
</dbReference>
<reference evidence="10 11" key="1">
    <citation type="submission" date="2022-05" db="EMBL/GenBank/DDBJ databases">
        <title>Genome Sequencing of Bee-Associated Microbes.</title>
        <authorList>
            <person name="Dunlap C."/>
        </authorList>
    </citation>
    <scope>NUCLEOTIDE SEQUENCE [LARGE SCALE GENOMIC DNA]</scope>
    <source>
        <strain evidence="10 11">NRRL BD-083</strain>
    </source>
</reference>
<gene>
    <name evidence="10" type="ORF">M5W82_20080</name>
</gene>
<evidence type="ECO:0000256" key="1">
    <source>
        <dbReference type="ARBA" id="ARBA00007074"/>
    </source>
</evidence>
<dbReference type="PROSITE" id="PS51935">
    <property type="entry name" value="NLPC_P60"/>
    <property type="match status" value="1"/>
</dbReference>
<dbReference type="EMBL" id="JAMDLZ010000041">
    <property type="protein sequence ID" value="MCY9549181.1"/>
    <property type="molecule type" value="Genomic_DNA"/>
</dbReference>
<name>A0ABT4EY31_9BACI</name>
<keyword evidence="2" id="KW-0645">Protease</keyword>
<dbReference type="InterPro" id="IPR057309">
    <property type="entry name" value="PcsB_CC"/>
</dbReference>
<feature type="compositionally biased region" description="Low complexity" evidence="7">
    <location>
        <begin position="247"/>
        <end position="275"/>
    </location>
</feature>
<evidence type="ECO:0000259" key="9">
    <source>
        <dbReference type="PROSITE" id="PS51935"/>
    </source>
</evidence>
<feature type="compositionally biased region" description="Low complexity" evidence="7">
    <location>
        <begin position="284"/>
        <end position="296"/>
    </location>
</feature>
<feature type="chain" id="PRO_5046821965" evidence="8">
    <location>
        <begin position="40"/>
        <end position="410"/>
    </location>
</feature>
<dbReference type="Proteomes" id="UP001527052">
    <property type="component" value="Unassembled WGS sequence"/>
</dbReference>
<evidence type="ECO:0000256" key="2">
    <source>
        <dbReference type="ARBA" id="ARBA00022670"/>
    </source>
</evidence>
<keyword evidence="6" id="KW-0175">Coiled coil</keyword>
<organism evidence="10 11">
    <name type="scientific">Lysinibacillus xylanilyticus</name>
    <dbReference type="NCBI Taxonomy" id="582475"/>
    <lineage>
        <taxon>Bacteria</taxon>
        <taxon>Bacillati</taxon>
        <taxon>Bacillota</taxon>
        <taxon>Bacilli</taxon>
        <taxon>Bacillales</taxon>
        <taxon>Bacillaceae</taxon>
        <taxon>Lysinibacillus</taxon>
    </lineage>
</organism>
<evidence type="ECO:0000256" key="3">
    <source>
        <dbReference type="ARBA" id="ARBA00022729"/>
    </source>
</evidence>
<dbReference type="SUPFAM" id="SSF54001">
    <property type="entry name" value="Cysteine proteinases"/>
    <property type="match status" value="1"/>
</dbReference>
<feature type="coiled-coil region" evidence="6">
    <location>
        <begin position="43"/>
        <end position="84"/>
    </location>
</feature>
<evidence type="ECO:0000256" key="7">
    <source>
        <dbReference type="SAM" id="MobiDB-lite"/>
    </source>
</evidence>
<dbReference type="Pfam" id="PF00877">
    <property type="entry name" value="NLPC_P60"/>
    <property type="match status" value="1"/>
</dbReference>
<dbReference type="InterPro" id="IPR051202">
    <property type="entry name" value="Peptidase_C40"/>
</dbReference>
<comment type="caution">
    <text evidence="10">The sequence shown here is derived from an EMBL/GenBank/DDBJ whole genome shotgun (WGS) entry which is preliminary data.</text>
</comment>
<keyword evidence="3 8" id="KW-0732">Signal</keyword>
<protein>
    <submittedName>
        <fullName evidence="10">NlpC/P60 family protein</fullName>
    </submittedName>
</protein>
<dbReference type="Gene3D" id="6.10.250.3150">
    <property type="match status" value="1"/>
</dbReference>
<proteinExistence type="inferred from homology"/>
<dbReference type="InterPro" id="IPR000064">
    <property type="entry name" value="NLP_P60_dom"/>
</dbReference>
<dbReference type="PANTHER" id="PTHR47053:SF1">
    <property type="entry name" value="MUREIN DD-ENDOPEPTIDASE MEPH-RELATED"/>
    <property type="match status" value="1"/>
</dbReference>
<keyword evidence="5" id="KW-0788">Thiol protease</keyword>